<sequence>MTSENNTRTGAGTGPALPERRPVRSWQDAEHNAAAWMRYWGYADAQAKPGGPDGGIDVRSARALGQVKYVAAAVGRPELQLLFGARGRLLDRQLLFFTGSSYAAPALQYALENDIALFVYGLDGSMEARNAPARRIMDRARAAESARAAEARAGGRGRRPVGQTRPVPGAAQAPEADRQEALRRFAAAARDAATDRRPTTEGRPTSAPGPAPAPGAVAPESTTRTHSAARDAATVEERNTRAPSPATPHPAADTGPAPGGRVAVSPGYGSQGPATPPHGPHPLPAAPKERRPGTERMLLGLFLAFVALILPMGDSYTPQPGRVVSTVLMLVAPCWLLTWGAVTKSRRRFWPVGLSLFLLHLSLAWATNAQLWQGDASDLLLPTLPMALCLLTSTLLIRWHARTGEADGR</sequence>
<feature type="region of interest" description="Disordered" evidence="1">
    <location>
        <begin position="1"/>
        <end position="24"/>
    </location>
</feature>
<dbReference type="InterPro" id="IPR007560">
    <property type="entry name" value="Restrct_endonuc_IV_Mrr"/>
</dbReference>
<dbReference type="OrthoDB" id="3764233at2"/>
<feature type="transmembrane region" description="Helical" evidence="2">
    <location>
        <begin position="323"/>
        <end position="342"/>
    </location>
</feature>
<evidence type="ECO:0000256" key="1">
    <source>
        <dbReference type="SAM" id="MobiDB-lite"/>
    </source>
</evidence>
<keyword evidence="2" id="KW-1133">Transmembrane helix</keyword>
<feature type="transmembrane region" description="Helical" evidence="2">
    <location>
        <begin position="298"/>
        <end position="317"/>
    </location>
</feature>
<dbReference type="GO" id="GO:0004519">
    <property type="term" value="F:endonuclease activity"/>
    <property type="evidence" value="ECO:0007669"/>
    <property type="project" value="UniProtKB-KW"/>
</dbReference>
<dbReference type="Pfam" id="PF04471">
    <property type="entry name" value="Mrr_cat"/>
    <property type="match status" value="1"/>
</dbReference>
<evidence type="ECO:0000313" key="5">
    <source>
        <dbReference type="Proteomes" id="UP000002066"/>
    </source>
</evidence>
<dbReference type="SUPFAM" id="SSF52980">
    <property type="entry name" value="Restriction endonuclease-like"/>
    <property type="match status" value="1"/>
</dbReference>
<dbReference type="InterPro" id="IPR011335">
    <property type="entry name" value="Restrct_endonuc-II-like"/>
</dbReference>
<gene>
    <name evidence="4" type="ordered locus">Sfla_1463</name>
</gene>
<feature type="domain" description="Restriction endonuclease type IV Mrr" evidence="3">
    <location>
        <begin position="25"/>
        <end position="118"/>
    </location>
</feature>
<evidence type="ECO:0000313" key="4">
    <source>
        <dbReference type="EMBL" id="ADW02902.1"/>
    </source>
</evidence>
<keyword evidence="2" id="KW-0472">Membrane</keyword>
<keyword evidence="4" id="KW-0255">Endonuclease</keyword>
<organism evidence="4 5">
    <name type="scientific">Streptomyces pratensis (strain ATCC 33331 / IAF-45CD)</name>
    <dbReference type="NCBI Taxonomy" id="591167"/>
    <lineage>
        <taxon>Bacteria</taxon>
        <taxon>Bacillati</taxon>
        <taxon>Actinomycetota</taxon>
        <taxon>Actinomycetes</taxon>
        <taxon>Kitasatosporales</taxon>
        <taxon>Streptomycetaceae</taxon>
        <taxon>Streptomyces</taxon>
    </lineage>
</organism>
<feature type="transmembrane region" description="Helical" evidence="2">
    <location>
        <begin position="349"/>
        <end position="367"/>
    </location>
</feature>
<dbReference type="EMBL" id="CP002475">
    <property type="protein sequence ID" value="ADW02902.1"/>
    <property type="molecule type" value="Genomic_DNA"/>
</dbReference>
<dbReference type="Proteomes" id="UP000002066">
    <property type="component" value="Chromosome"/>
</dbReference>
<evidence type="ECO:0000256" key="2">
    <source>
        <dbReference type="SAM" id="Phobius"/>
    </source>
</evidence>
<feature type="transmembrane region" description="Helical" evidence="2">
    <location>
        <begin position="379"/>
        <end position="399"/>
    </location>
</feature>
<feature type="region of interest" description="Disordered" evidence="1">
    <location>
        <begin position="147"/>
        <end position="290"/>
    </location>
</feature>
<keyword evidence="4" id="KW-0540">Nuclease</keyword>
<keyword evidence="2" id="KW-0812">Transmembrane</keyword>
<evidence type="ECO:0000259" key="3">
    <source>
        <dbReference type="Pfam" id="PF04471"/>
    </source>
</evidence>
<protein>
    <submittedName>
        <fullName evidence="4">Restriction endonuclease</fullName>
    </submittedName>
</protein>
<reference evidence="4 5" key="1">
    <citation type="submission" date="2011-01" db="EMBL/GenBank/DDBJ databases">
        <title>Complete sequence of chromosome of Streptomyces flavogriseus ATCC 33331.</title>
        <authorList>
            <consortium name="US DOE Joint Genome Institute"/>
            <person name="Lucas S."/>
            <person name="Copeland A."/>
            <person name="Lapidus A."/>
            <person name="Cheng J.-F."/>
            <person name="Goodwin L."/>
            <person name="Pitluck S."/>
            <person name="Davenport K."/>
            <person name="Detter J.C."/>
            <person name="Han C."/>
            <person name="Tapia R."/>
            <person name="Land M."/>
            <person name="Hauser L."/>
            <person name="Kyrpides N."/>
            <person name="Ivanova N."/>
            <person name="Ovchinnikova G."/>
            <person name="Pagani I."/>
            <person name="Brumm P."/>
            <person name="Mead D."/>
            <person name="Woyke T."/>
        </authorList>
    </citation>
    <scope>NUCLEOTIDE SEQUENCE [LARGE SCALE GENOMIC DNA]</scope>
    <source>
        <strain evidence="5">ATCC 33331 / IAF-45CD</strain>
    </source>
</reference>
<name>A0A8D3WEB3_STRFA</name>
<dbReference type="KEGG" id="sfa:Sfla_1463"/>
<dbReference type="GO" id="GO:0009307">
    <property type="term" value="P:DNA restriction-modification system"/>
    <property type="evidence" value="ECO:0007669"/>
    <property type="project" value="InterPro"/>
</dbReference>
<accession>A0A8D3WEB3</accession>
<keyword evidence="4" id="KW-0378">Hydrolase</keyword>
<proteinExistence type="predicted"/>
<feature type="compositionally biased region" description="Pro residues" evidence="1">
    <location>
        <begin position="274"/>
        <end position="285"/>
    </location>
</feature>
<dbReference type="AlphaFoldDB" id="A0A8D3WEB3"/>
<dbReference type="GO" id="GO:0003677">
    <property type="term" value="F:DNA binding"/>
    <property type="evidence" value="ECO:0007669"/>
    <property type="project" value="InterPro"/>
</dbReference>
<feature type="compositionally biased region" description="Polar residues" evidence="1">
    <location>
        <begin position="1"/>
        <end position="10"/>
    </location>
</feature>